<evidence type="ECO:0000256" key="7">
    <source>
        <dbReference type="ARBA" id="ARBA00022741"/>
    </source>
</evidence>
<dbReference type="SMART" id="SM00382">
    <property type="entry name" value="AAA"/>
    <property type="match status" value="2"/>
</dbReference>
<proteinExistence type="inferred from homology"/>
<evidence type="ECO:0000256" key="6">
    <source>
        <dbReference type="ARBA" id="ARBA00022737"/>
    </source>
</evidence>
<feature type="domain" description="ABC transmembrane type-1" evidence="15">
    <location>
        <begin position="291"/>
        <end position="572"/>
    </location>
</feature>
<evidence type="ECO:0000256" key="9">
    <source>
        <dbReference type="ARBA" id="ARBA00022989"/>
    </source>
</evidence>
<dbReference type="GO" id="GO:0016887">
    <property type="term" value="F:ATP hydrolysis activity"/>
    <property type="evidence" value="ECO:0007669"/>
    <property type="project" value="InterPro"/>
</dbReference>
<evidence type="ECO:0000256" key="2">
    <source>
        <dbReference type="ARBA" id="ARBA00009726"/>
    </source>
</evidence>
<dbReference type="GO" id="GO:0015431">
    <property type="term" value="F:ABC-type glutathione S-conjugate transporter activity"/>
    <property type="evidence" value="ECO:0007669"/>
    <property type="project" value="UniProtKB-EC"/>
</dbReference>
<evidence type="ECO:0000256" key="12">
    <source>
        <dbReference type="ARBA" id="ARBA00047523"/>
    </source>
</evidence>
<feature type="transmembrane region" description="Helical" evidence="13">
    <location>
        <begin position="508"/>
        <end position="535"/>
    </location>
</feature>
<feature type="transmembrane region" description="Helical" evidence="13">
    <location>
        <begin position="1005"/>
        <end position="1024"/>
    </location>
</feature>
<dbReference type="GO" id="GO:0005524">
    <property type="term" value="F:ATP binding"/>
    <property type="evidence" value="ECO:0007669"/>
    <property type="project" value="UniProtKB-KW"/>
</dbReference>
<feature type="transmembrane region" description="Helical" evidence="13">
    <location>
        <begin position="405"/>
        <end position="423"/>
    </location>
</feature>
<feature type="domain" description="ABC transporter" evidence="14">
    <location>
        <begin position="1207"/>
        <end position="1441"/>
    </location>
</feature>
<dbReference type="InterPro" id="IPR036640">
    <property type="entry name" value="ABC1_TM_sf"/>
</dbReference>
<dbReference type="Gene3D" id="3.40.50.300">
    <property type="entry name" value="P-loop containing nucleotide triphosphate hydrolases"/>
    <property type="match status" value="2"/>
</dbReference>
<keyword evidence="7" id="KW-0547">Nucleotide-binding</keyword>
<dbReference type="PANTHER" id="PTHR24223:SF443">
    <property type="entry name" value="MULTIDRUG-RESISTANCE LIKE PROTEIN 1, ISOFORM I"/>
    <property type="match status" value="1"/>
</dbReference>
<dbReference type="PANTHER" id="PTHR24223">
    <property type="entry name" value="ATP-BINDING CASSETTE SUB-FAMILY C"/>
    <property type="match status" value="1"/>
</dbReference>
<dbReference type="InterPro" id="IPR003439">
    <property type="entry name" value="ABC_transporter-like_ATP-bd"/>
</dbReference>
<dbReference type="Proteomes" id="UP000663828">
    <property type="component" value="Unassembled WGS sequence"/>
</dbReference>
<dbReference type="CDD" id="cd03250">
    <property type="entry name" value="ABCC_MRP_domain1"/>
    <property type="match status" value="1"/>
</dbReference>
<feature type="transmembrane region" description="Helical" evidence="13">
    <location>
        <begin position="62"/>
        <end position="81"/>
    </location>
</feature>
<dbReference type="EC" id="7.6.2.3" evidence="11"/>
<dbReference type="InterPro" id="IPR003593">
    <property type="entry name" value="AAA+_ATPase"/>
</dbReference>
<feature type="transmembrane region" description="Helical" evidence="13">
    <location>
        <begin position="429"/>
        <end position="451"/>
    </location>
</feature>
<dbReference type="CDD" id="cd18595">
    <property type="entry name" value="ABC_6TM_MRP1_2_3_6_D1_like"/>
    <property type="match status" value="1"/>
</dbReference>
<feature type="transmembrane region" description="Helical" evidence="13">
    <location>
        <begin position="30"/>
        <end position="50"/>
    </location>
</feature>
<feature type="transmembrane region" description="Helical" evidence="13">
    <location>
        <begin position="160"/>
        <end position="177"/>
    </location>
</feature>
<dbReference type="FunFam" id="1.20.1560.10:FF:000020">
    <property type="entry name" value="ABC metal ion transporter"/>
    <property type="match status" value="1"/>
</dbReference>
<protein>
    <recommendedName>
        <fullName evidence="11">ABC-type glutathione-S-conjugate transporter</fullName>
        <ecNumber evidence="11">7.6.2.3</ecNumber>
    </recommendedName>
</protein>
<dbReference type="SUPFAM" id="SSF52540">
    <property type="entry name" value="P-loop containing nucleoside triphosphate hydrolases"/>
    <property type="match status" value="2"/>
</dbReference>
<evidence type="ECO:0000256" key="1">
    <source>
        <dbReference type="ARBA" id="ARBA00004128"/>
    </source>
</evidence>
<dbReference type="FunFam" id="1.20.1560.10:FF:000001">
    <property type="entry name" value="ATP-binding cassette subfamily C member 1"/>
    <property type="match status" value="1"/>
</dbReference>
<dbReference type="PROSITE" id="PS50929">
    <property type="entry name" value="ABC_TM1F"/>
    <property type="match status" value="2"/>
</dbReference>
<dbReference type="InterPro" id="IPR017871">
    <property type="entry name" value="ABC_transporter-like_CS"/>
</dbReference>
<sequence>MIRLCTTPLWDENITNLSYPYLTECFRNTILQWIPLSVFWFVLPLWIYVLNRRGRKLQAMRISSLFISKMIFTVFFILMQITNAATEVNNQAVFFTSIIYIITSITILWLINYDRLKNVHSSELLFIFWLLVSLAVTPNVIANSIDVDKSIKSWIRLTRLYFQLFITLVSFILNCFAEKSTDIEKLIVPESYVSFPSRIFYTWVTPLVLRGYKKPLEESDCWKLPISERVVTVVHQVQKCIDRMRKTSSKILYANPTENLDDDLTQPLLTHRQKFVFWHALFRAFIHKIMAAGLIKFVHDLLQLAGPLVLKLFLAFFNDPTKPKWLGLFYAMLLSVMTFCQAIFLRTYFHYQFLVGLRFRSAISGLVYRKTLKLSNASKHETTTGEIINLMAIDASHFADITTQFHMLWSGPFQITVILVLLYKEMQLAIVPGVILLFLMIPVNLFLQRILKQLTSKKMKIKDERIKMVNEILNGIRVLKLYAWEMAFVRTINRIRESELIYIRQKAIIGAVSSILWIFTPILVGITTFATYVLLSDSNILTAEKAFVSLALFNLLRGPLISFPNMINSIIEARVSSERIGKFLTRDEIDEDTVERIPIEMSNEISVHIQNGCFRWLNHPEAPLTLKNINLQIRQGSLVALVGSVGSGKSSMLSALLGEMNKTNGRVFMSGKISYVPQTAWIMNTTLRENVIFGKDFDKKFYNQVIEACALRQDLVMLPAKDQTEIGEKGINLSGGQRQRVSLARALYSNADIYLLDDPLSAVDAHVGAHIFKHVIGSKGLLHDKTRILVTHGVSHLHKCDQIVVISQGEIVDHGEYADLIGRSQILRDFVQSGKREEEDDDDDGENIAAVSIDNDDEQIEEEKKKLIEKEKIETGSVKFRIFSTYIRSSRLLLVTLLLIFFSLTIFSTLCTNIWLSKWTDQLTHPIYYMSIYSILGITQGFFAFLMQLFLKLSAYVSSRTLHSALLLGILRSPMSFFDTTPIGRILNRFAKEIDSVDSTLPTSFSQALVTLIGVIVTVSLLIYGSWLAIVELIPLAFLFIYIQRVYISSSRQLRRLDSVTRSSIYANFAETIQGLTSIRAYHIQQRSIDLFDKFIDRNQSCNFASSVANRWLGVRLEMISNLIILFTATTSVLVRGHLTAGTVGLVMTYALQITNSLNLFVRTWSEIETNVVSVERINEYAELKSEAAWEISDNKPPPHWPIRGDIQIKQLSTRYREQLELVLKDINVNIEHGEKIGIVGRTGSGKSSLCLALLRIIEPTAGTVIIDNVDVRSIGLHDLRSKVTIIPQDAIIFAGDIRFNIDPLGHYSDMEIWSVLESVHLKERIMSRGDGLTYMLVEGGQNMSAGERQLLCLARALLRKSKIFILDEATAAIDMETDRLIQRTIRSALKNATVITIAHRLHTILDSSKILVLSDGSMQEYDQPIRLATDPNSIFAKLLRDANIHPLDITSVLTTT</sequence>
<dbReference type="PROSITE" id="PS50893">
    <property type="entry name" value="ABC_TRANSPORTER_2"/>
    <property type="match status" value="2"/>
</dbReference>
<comment type="caution">
    <text evidence="16">The sequence shown here is derived from an EMBL/GenBank/DDBJ whole genome shotgun (WGS) entry which is preliminary data.</text>
</comment>
<keyword evidence="6" id="KW-0677">Repeat</keyword>
<feature type="transmembrane region" description="Helical" evidence="13">
    <location>
        <begin position="892"/>
        <end position="915"/>
    </location>
</feature>
<keyword evidence="3" id="KW-0813">Transport</keyword>
<dbReference type="GO" id="GO:0000323">
    <property type="term" value="C:lytic vacuole"/>
    <property type="evidence" value="ECO:0007669"/>
    <property type="project" value="UniProtKB-ARBA"/>
</dbReference>
<dbReference type="PROSITE" id="PS00211">
    <property type="entry name" value="ABC_TRANSPORTER_1"/>
    <property type="match status" value="2"/>
</dbReference>
<dbReference type="InterPro" id="IPR027417">
    <property type="entry name" value="P-loop_NTPase"/>
</dbReference>
<dbReference type="Pfam" id="PF00664">
    <property type="entry name" value="ABC_membrane"/>
    <property type="match status" value="2"/>
</dbReference>
<evidence type="ECO:0000256" key="13">
    <source>
        <dbReference type="SAM" id="Phobius"/>
    </source>
</evidence>
<feature type="domain" description="ABC transmembrane type-1" evidence="15">
    <location>
        <begin position="897"/>
        <end position="1170"/>
    </location>
</feature>
<evidence type="ECO:0000259" key="14">
    <source>
        <dbReference type="PROSITE" id="PS50893"/>
    </source>
</evidence>
<comment type="similarity">
    <text evidence="2">Belongs to the ABC transporter superfamily. ABCC family. Conjugate transporter (TC 3.A.1.208) subfamily.</text>
</comment>
<dbReference type="InterPro" id="IPR011527">
    <property type="entry name" value="ABC1_TM_dom"/>
</dbReference>
<keyword evidence="5 13" id="KW-0812">Transmembrane</keyword>
<evidence type="ECO:0000256" key="10">
    <source>
        <dbReference type="ARBA" id="ARBA00023136"/>
    </source>
</evidence>
<keyword evidence="10 13" id="KW-0472">Membrane</keyword>
<dbReference type="CDD" id="cd03244">
    <property type="entry name" value="ABCC_MRP_domain2"/>
    <property type="match status" value="1"/>
</dbReference>
<dbReference type="Pfam" id="PF00005">
    <property type="entry name" value="ABC_tran"/>
    <property type="match status" value="2"/>
</dbReference>
<feature type="transmembrane region" description="Helical" evidence="13">
    <location>
        <begin position="124"/>
        <end position="145"/>
    </location>
</feature>
<keyword evidence="8" id="KW-0067">ATP-binding</keyword>
<keyword evidence="17" id="KW-1185">Reference proteome</keyword>
<gene>
    <name evidence="16" type="ORF">XAT740_LOCUS39083</name>
</gene>
<keyword evidence="4" id="KW-0926">Vacuole</keyword>
<evidence type="ECO:0000256" key="11">
    <source>
        <dbReference type="ARBA" id="ARBA00024220"/>
    </source>
</evidence>
<feature type="transmembrane region" description="Helical" evidence="13">
    <location>
        <begin position="927"/>
        <end position="951"/>
    </location>
</feature>
<dbReference type="CDD" id="cd18603">
    <property type="entry name" value="ABC_6TM_MRP1_2_3_6_D2_like"/>
    <property type="match status" value="1"/>
</dbReference>
<evidence type="ECO:0000256" key="3">
    <source>
        <dbReference type="ARBA" id="ARBA00022448"/>
    </source>
</evidence>
<reference evidence="16" key="1">
    <citation type="submission" date="2021-02" db="EMBL/GenBank/DDBJ databases">
        <authorList>
            <person name="Nowell W R."/>
        </authorList>
    </citation>
    <scope>NUCLEOTIDE SEQUENCE</scope>
</reference>
<dbReference type="GO" id="GO:0005774">
    <property type="term" value="C:vacuolar membrane"/>
    <property type="evidence" value="ECO:0007669"/>
    <property type="project" value="UniProtKB-SubCell"/>
</dbReference>
<keyword evidence="9 13" id="KW-1133">Transmembrane helix</keyword>
<evidence type="ECO:0000313" key="16">
    <source>
        <dbReference type="EMBL" id="CAF1490962.1"/>
    </source>
</evidence>
<feature type="domain" description="ABC transporter" evidence="14">
    <location>
        <begin position="607"/>
        <end position="833"/>
    </location>
</feature>
<dbReference type="SUPFAM" id="SSF90123">
    <property type="entry name" value="ABC transporter transmembrane region"/>
    <property type="match status" value="2"/>
</dbReference>
<dbReference type="FunFam" id="3.40.50.300:FF:000074">
    <property type="entry name" value="Multidrug resistance-associated protein 5 isoform 1"/>
    <property type="match status" value="1"/>
</dbReference>
<evidence type="ECO:0000313" key="17">
    <source>
        <dbReference type="Proteomes" id="UP000663828"/>
    </source>
</evidence>
<dbReference type="EMBL" id="CAJNOR010004291">
    <property type="protein sequence ID" value="CAF1490962.1"/>
    <property type="molecule type" value="Genomic_DNA"/>
</dbReference>
<evidence type="ECO:0000259" key="15">
    <source>
        <dbReference type="PROSITE" id="PS50929"/>
    </source>
</evidence>
<dbReference type="FunFam" id="3.40.50.300:FF:000997">
    <property type="entry name" value="Multidrug resistance-associated protein 1"/>
    <property type="match status" value="1"/>
</dbReference>
<accession>A0A815SE32</accession>
<dbReference type="InterPro" id="IPR050173">
    <property type="entry name" value="ABC_transporter_C-like"/>
</dbReference>
<dbReference type="Gene3D" id="1.20.1560.10">
    <property type="entry name" value="ABC transporter type 1, transmembrane domain"/>
    <property type="match status" value="2"/>
</dbReference>
<feature type="transmembrane region" description="Helical" evidence="13">
    <location>
        <begin position="93"/>
        <end position="112"/>
    </location>
</feature>
<evidence type="ECO:0000256" key="4">
    <source>
        <dbReference type="ARBA" id="ARBA00022554"/>
    </source>
</evidence>
<evidence type="ECO:0000256" key="8">
    <source>
        <dbReference type="ARBA" id="ARBA00022840"/>
    </source>
</evidence>
<comment type="catalytic activity">
    <reaction evidence="12">
        <text>leukotriene C4(in) + ATP + H2O = leukotriene C4(out) + ADP + phosphate + H(+)</text>
        <dbReference type="Rhea" id="RHEA:38963"/>
        <dbReference type="ChEBI" id="CHEBI:15377"/>
        <dbReference type="ChEBI" id="CHEBI:15378"/>
        <dbReference type="ChEBI" id="CHEBI:30616"/>
        <dbReference type="ChEBI" id="CHEBI:43474"/>
        <dbReference type="ChEBI" id="CHEBI:57973"/>
        <dbReference type="ChEBI" id="CHEBI:456216"/>
    </reaction>
    <physiologicalReaction direction="left-to-right" evidence="12">
        <dbReference type="Rhea" id="RHEA:38964"/>
    </physiologicalReaction>
</comment>
<organism evidence="16 17">
    <name type="scientific">Adineta ricciae</name>
    <name type="common">Rotifer</name>
    <dbReference type="NCBI Taxonomy" id="249248"/>
    <lineage>
        <taxon>Eukaryota</taxon>
        <taxon>Metazoa</taxon>
        <taxon>Spiralia</taxon>
        <taxon>Gnathifera</taxon>
        <taxon>Rotifera</taxon>
        <taxon>Eurotatoria</taxon>
        <taxon>Bdelloidea</taxon>
        <taxon>Adinetida</taxon>
        <taxon>Adinetidae</taxon>
        <taxon>Adineta</taxon>
    </lineage>
</organism>
<name>A0A815SE32_ADIRI</name>
<feature type="transmembrane region" description="Helical" evidence="13">
    <location>
        <begin position="325"/>
        <end position="344"/>
    </location>
</feature>
<evidence type="ECO:0000256" key="5">
    <source>
        <dbReference type="ARBA" id="ARBA00022692"/>
    </source>
</evidence>
<comment type="subcellular location">
    <subcellularLocation>
        <location evidence="1">Vacuole membrane</location>
        <topology evidence="1">Multi-pass membrane protein</topology>
    </subcellularLocation>
</comment>